<protein>
    <submittedName>
        <fullName evidence="2">ABC transporter substrate-binding protein</fullName>
    </submittedName>
</protein>
<evidence type="ECO:0000256" key="1">
    <source>
        <dbReference type="SAM" id="SignalP"/>
    </source>
</evidence>
<keyword evidence="1" id="KW-0732">Signal</keyword>
<evidence type="ECO:0000313" key="3">
    <source>
        <dbReference type="Proteomes" id="UP000319732"/>
    </source>
</evidence>
<dbReference type="PANTHER" id="PTHR36573:SF1">
    <property type="entry name" value="INTERMEMBRANE PHOSPHOLIPID TRANSPORT SYSTEM BINDING PROTEIN MLAC"/>
    <property type="match status" value="1"/>
</dbReference>
<feature type="signal peptide" evidence="1">
    <location>
        <begin position="1"/>
        <end position="36"/>
    </location>
</feature>
<organism evidence="2 3">
    <name type="scientific">Exilibacterium tricleocarpae</name>
    <dbReference type="NCBI Taxonomy" id="2591008"/>
    <lineage>
        <taxon>Bacteria</taxon>
        <taxon>Pseudomonadati</taxon>
        <taxon>Pseudomonadota</taxon>
        <taxon>Gammaproteobacteria</taxon>
        <taxon>Cellvibrionales</taxon>
        <taxon>Cellvibrionaceae</taxon>
        <taxon>Exilibacterium</taxon>
    </lineage>
</organism>
<accession>A0A545TSI6</accession>
<keyword evidence="3" id="KW-1185">Reference proteome</keyword>
<reference evidence="2 3" key="1">
    <citation type="submission" date="2019-06" db="EMBL/GenBank/DDBJ databases">
        <title>Whole genome sequence for Cellvibrionaceae sp. R142.</title>
        <authorList>
            <person name="Wang G."/>
        </authorList>
    </citation>
    <scope>NUCLEOTIDE SEQUENCE [LARGE SCALE GENOMIC DNA]</scope>
    <source>
        <strain evidence="2 3">R142</strain>
    </source>
</reference>
<dbReference type="InterPro" id="IPR008869">
    <property type="entry name" value="MlaC/ttg2D"/>
</dbReference>
<dbReference type="AlphaFoldDB" id="A0A545TSI6"/>
<dbReference type="OrthoDB" id="9787053at2"/>
<dbReference type="PANTHER" id="PTHR36573">
    <property type="entry name" value="INTERMEMBRANE PHOSPHOLIPID TRANSPORT SYSTEM BINDING PROTEIN MLAC"/>
    <property type="match status" value="1"/>
</dbReference>
<proteinExistence type="predicted"/>
<dbReference type="Proteomes" id="UP000319732">
    <property type="component" value="Unassembled WGS sequence"/>
</dbReference>
<dbReference type="InterPro" id="IPR042245">
    <property type="entry name" value="Tgt2/MlaC_sf"/>
</dbReference>
<sequence length="263" mass="29116">MELPMNWTISWIMRIVKFCYAPLALAFYLAATAAVAQTGTAPPAPATLPAPQLATGSETPEEIEIIPSAHAVVQQVTDQMLEVISRNRETMSDNPQKFYTEVQAVLDPVVDFRFIARSVMGSFGRSATAEQRQRFTDTFKNGLVMTYARGMAAFDDQDITVVPPGAGTSNHCTVGVEQEVRGPDGLNKVSYTMRREKLRRTDKHCVGEWKLINVTINGVNLGKTFRSQFAQAMQQELKKKNGDKNTQVALLLDTVIDNWSATN</sequence>
<dbReference type="EMBL" id="VHSG01000010">
    <property type="protein sequence ID" value="TQV80180.1"/>
    <property type="molecule type" value="Genomic_DNA"/>
</dbReference>
<evidence type="ECO:0000313" key="2">
    <source>
        <dbReference type="EMBL" id="TQV80180.1"/>
    </source>
</evidence>
<gene>
    <name evidence="2" type="ORF">FKG94_10975</name>
</gene>
<dbReference type="Pfam" id="PF05494">
    <property type="entry name" value="MlaC"/>
    <property type="match status" value="1"/>
</dbReference>
<comment type="caution">
    <text evidence="2">The sequence shown here is derived from an EMBL/GenBank/DDBJ whole genome shotgun (WGS) entry which is preliminary data.</text>
</comment>
<dbReference type="Gene3D" id="3.10.450.710">
    <property type="entry name" value="Tgt2/MlaC"/>
    <property type="match status" value="1"/>
</dbReference>
<name>A0A545TSI6_9GAMM</name>
<feature type="chain" id="PRO_5022103650" evidence="1">
    <location>
        <begin position="37"/>
        <end position="263"/>
    </location>
</feature>